<organism evidence="1">
    <name type="scientific">viral metagenome</name>
    <dbReference type="NCBI Taxonomy" id="1070528"/>
    <lineage>
        <taxon>unclassified sequences</taxon>
        <taxon>metagenomes</taxon>
        <taxon>organismal metagenomes</taxon>
    </lineage>
</organism>
<dbReference type="AlphaFoldDB" id="A0A6C0BHG9"/>
<accession>A0A6C0BHG9</accession>
<dbReference type="EMBL" id="MN739155">
    <property type="protein sequence ID" value="QHS91171.1"/>
    <property type="molecule type" value="Genomic_DNA"/>
</dbReference>
<reference evidence="1" key="1">
    <citation type="journal article" date="2020" name="Nature">
        <title>Giant virus diversity and host interactions through global metagenomics.</title>
        <authorList>
            <person name="Schulz F."/>
            <person name="Roux S."/>
            <person name="Paez-Espino D."/>
            <person name="Jungbluth S."/>
            <person name="Walsh D.A."/>
            <person name="Denef V.J."/>
            <person name="McMahon K.D."/>
            <person name="Konstantinidis K.T."/>
            <person name="Eloe-Fadrosh E.A."/>
            <person name="Kyrpides N.C."/>
            <person name="Woyke T."/>
        </authorList>
    </citation>
    <scope>NUCLEOTIDE SEQUENCE</scope>
    <source>
        <strain evidence="1">GVMAG-M-3300013004-44</strain>
    </source>
</reference>
<evidence type="ECO:0000313" key="1">
    <source>
        <dbReference type="EMBL" id="QHS91171.1"/>
    </source>
</evidence>
<protein>
    <submittedName>
        <fullName evidence="1">Uncharacterized protein</fullName>
    </submittedName>
</protein>
<sequence>MTRRNGKTMTMDVNAVISALKAFQIDDLFQIMTAATTEVEQRTKDVKPPSTCEDMEGVADIEAFFTTSSRNLNDATNKVREKVLKVICQPPQAYLEHETYGQSWRTVHQAWNDALRRIATETGILEYTSTRIDVRGGRGFNYDADVTYFSEYGTSNRKIEFKNGGTNIGDLPQFLSLQAKIQLFEETYDSFWYEKYLDKYLACDAEITEPKPERELYLKKVTSTVYAITPFFAQLKSRELFFQKEKNEVVNASIADYLATYGHTINREAFSEKVKATQTDKIYLLWSNGTFHIDKVHEQEMTEMTFHSIKNGNILELKSGLKGSQNESRPFETIYGLLLRWRNHKGILNPAWQISMKRQ</sequence>
<name>A0A6C0BHG9_9ZZZZ</name>
<proteinExistence type="predicted"/>